<reference evidence="2" key="1">
    <citation type="journal article" date="2014" name="Genome Announc.">
        <title>Draft genome sequence of Colletotrichum sublineola, a destructive pathogen of cultivated sorghum.</title>
        <authorList>
            <person name="Baroncelli R."/>
            <person name="Sanz-Martin J.M."/>
            <person name="Rech G.E."/>
            <person name="Sukno S.A."/>
            <person name="Thon M.R."/>
        </authorList>
    </citation>
    <scope>NUCLEOTIDE SEQUENCE [LARGE SCALE GENOMIC DNA]</scope>
    <source>
        <strain evidence="2">TX430BB</strain>
    </source>
</reference>
<accession>A0A066XLJ3</accession>
<comment type="caution">
    <text evidence="1">The sequence shown here is derived from an EMBL/GenBank/DDBJ whole genome shotgun (WGS) entry which is preliminary data.</text>
</comment>
<name>A0A066XLJ3_COLSU</name>
<proteinExistence type="predicted"/>
<evidence type="ECO:0000313" key="2">
    <source>
        <dbReference type="Proteomes" id="UP000027238"/>
    </source>
</evidence>
<gene>
    <name evidence="1" type="ORF">CSUB01_10879</name>
</gene>
<dbReference type="Proteomes" id="UP000027238">
    <property type="component" value="Unassembled WGS sequence"/>
</dbReference>
<organism evidence="1 2">
    <name type="scientific">Colletotrichum sublineola</name>
    <name type="common">Sorghum anthracnose fungus</name>
    <dbReference type="NCBI Taxonomy" id="1173701"/>
    <lineage>
        <taxon>Eukaryota</taxon>
        <taxon>Fungi</taxon>
        <taxon>Dikarya</taxon>
        <taxon>Ascomycota</taxon>
        <taxon>Pezizomycotina</taxon>
        <taxon>Sordariomycetes</taxon>
        <taxon>Hypocreomycetidae</taxon>
        <taxon>Glomerellales</taxon>
        <taxon>Glomerellaceae</taxon>
        <taxon>Colletotrichum</taxon>
        <taxon>Colletotrichum graminicola species complex</taxon>
    </lineage>
</organism>
<keyword evidence="2" id="KW-1185">Reference proteome</keyword>
<evidence type="ECO:0008006" key="3">
    <source>
        <dbReference type="Google" id="ProtNLM"/>
    </source>
</evidence>
<dbReference type="EMBL" id="JMSE01000464">
    <property type="protein sequence ID" value="KDN69767.1"/>
    <property type="molecule type" value="Genomic_DNA"/>
</dbReference>
<dbReference type="HOGENOM" id="CLU_1618904_0_0_1"/>
<sequence length="164" mass="18523">MEIVLSQLSGLTEVHLCLSGGCDERYFNNLKPDSLPHVRVFSIKYLQTGKRFSLDVPFRFLKAAPGIQQMEIKGCNDNPLDDPISFRYPSLEELRLVNSSPYWDEFDFLAQLPNIHSVEYSIDFDSQRFRTVPASSPADLAKAIQSHASQLQRLHLTVGKGTPP</sequence>
<protein>
    <recommendedName>
        <fullName evidence="3">F-box domain-containing protein</fullName>
    </recommendedName>
</protein>
<dbReference type="AlphaFoldDB" id="A0A066XLJ3"/>
<evidence type="ECO:0000313" key="1">
    <source>
        <dbReference type="EMBL" id="KDN69767.1"/>
    </source>
</evidence>